<dbReference type="PANTHER" id="PTHR40254:SF1">
    <property type="entry name" value="BLR0577 PROTEIN"/>
    <property type="match status" value="1"/>
</dbReference>
<dbReference type="InterPro" id="IPR036188">
    <property type="entry name" value="FAD/NAD-bd_sf"/>
</dbReference>
<proteinExistence type="predicted"/>
<accession>D2PLG4</accession>
<dbReference type="PANTHER" id="PTHR40254">
    <property type="entry name" value="BLR0577 PROTEIN"/>
    <property type="match status" value="1"/>
</dbReference>
<dbReference type="Pfam" id="PF13454">
    <property type="entry name" value="NAD_binding_9"/>
    <property type="match status" value="1"/>
</dbReference>
<name>D2PLG4_KRIFD</name>
<evidence type="ECO:0000259" key="1">
    <source>
        <dbReference type="Pfam" id="PF13454"/>
    </source>
</evidence>
<keyword evidence="3" id="KW-1185">Reference proteome</keyword>
<dbReference type="EMBL" id="CP001736">
    <property type="protein sequence ID" value="ADB30593.1"/>
    <property type="molecule type" value="Genomic_DNA"/>
</dbReference>
<evidence type="ECO:0000313" key="3">
    <source>
        <dbReference type="Proteomes" id="UP000007967"/>
    </source>
</evidence>
<dbReference type="Gene3D" id="3.50.50.60">
    <property type="entry name" value="FAD/NAD(P)-binding domain"/>
    <property type="match status" value="1"/>
</dbReference>
<reference evidence="3" key="1">
    <citation type="submission" date="2009-09" db="EMBL/GenBank/DDBJ databases">
        <title>The complete genome of Kribbella flavida DSM 17836.</title>
        <authorList>
            <consortium name="US DOE Joint Genome Institute (JGI-PGF)"/>
            <person name="Lucas S."/>
            <person name="Copeland A."/>
            <person name="Lapidus A."/>
            <person name="Glavina del Rio T."/>
            <person name="Dalin E."/>
            <person name="Tice H."/>
            <person name="Bruce D."/>
            <person name="Goodwin L."/>
            <person name="Pitluck S."/>
            <person name="Kyrpides N."/>
            <person name="Mavromatis K."/>
            <person name="Ivanova N."/>
            <person name="Saunders E."/>
            <person name="Brettin T."/>
            <person name="Detter J.C."/>
            <person name="Han C."/>
            <person name="Larimer F."/>
            <person name="Land M."/>
            <person name="Hauser L."/>
            <person name="Markowitz V."/>
            <person name="Cheng J.-F."/>
            <person name="Hugenholtz P."/>
            <person name="Woyke T."/>
            <person name="Wu D."/>
            <person name="Pukall R."/>
            <person name="Klenk H.-P."/>
            <person name="Eisen J.A."/>
        </authorList>
    </citation>
    <scope>NUCLEOTIDE SEQUENCE [LARGE SCALE GENOMIC DNA]</scope>
    <source>
        <strain evidence="3">DSM 17836 / JCM 10339 / NBRC 14399</strain>
    </source>
</reference>
<dbReference type="Proteomes" id="UP000007967">
    <property type="component" value="Chromosome"/>
</dbReference>
<sequence>MHIGIIGAGAAGVSLLDALAQKVDQTTAGSVVVVEGAASLWRGRAYQPDLDAVRVNAPPVLMSVRHQDPQHYQRWLGERDGYVDRLLGVPIVPRAVYGEYLQATAETAVCRLRDHGWRVEVIEDWATSALPLRTAGGVTRPVDQVVVSVGGGRPIDHYGLAGSPGFVQDPYPLATTLAGIGTGSQVAVIGSGLTAVDIVAGLVASGHNGPITMLSRRGVLPEVQQRPVQFEFRHLSRETLPSTFSGLVSLLEAELAEYGQKLAPLVQEVLAREDPVERLRRQLDEVDGPHLGRRMLTAAIHRLGAAAWHRLLPGDREFLFTEHFRTINSLASPMVPLNAEIVLRSIDSGQLRLAGGLRSIEAAAGGFRIVGTDVLRADVVVNAVNPPVHAIPGETAALVRSLLASGAVSSPPSGGLSARTGQVHLLGGIAADNSFVTPSLMSVAAAAHAIADRLPA</sequence>
<dbReference type="InterPro" id="IPR038732">
    <property type="entry name" value="HpyO/CreE_NAD-binding"/>
</dbReference>
<dbReference type="eggNOG" id="COG4529">
    <property type="taxonomic scope" value="Bacteria"/>
</dbReference>
<organism evidence="2 3">
    <name type="scientific">Kribbella flavida (strain DSM 17836 / JCM 10339 / NBRC 14399)</name>
    <dbReference type="NCBI Taxonomy" id="479435"/>
    <lineage>
        <taxon>Bacteria</taxon>
        <taxon>Bacillati</taxon>
        <taxon>Actinomycetota</taxon>
        <taxon>Actinomycetes</taxon>
        <taxon>Propionibacteriales</taxon>
        <taxon>Kribbellaceae</taxon>
        <taxon>Kribbella</taxon>
    </lineage>
</organism>
<dbReference type="KEGG" id="kfl:Kfla_1493"/>
<dbReference type="AlphaFoldDB" id="D2PLG4"/>
<evidence type="ECO:0000313" key="2">
    <source>
        <dbReference type="EMBL" id="ADB30593.1"/>
    </source>
</evidence>
<protein>
    <recommendedName>
        <fullName evidence="1">FAD-dependent urate hydroxylase HpyO/Asp monooxygenase CreE-like FAD/NAD(P)-binding domain-containing protein</fullName>
    </recommendedName>
</protein>
<dbReference type="HOGENOM" id="CLU_020215_3_0_11"/>
<dbReference type="SUPFAM" id="SSF51905">
    <property type="entry name" value="FAD/NAD(P)-binding domain"/>
    <property type="match status" value="1"/>
</dbReference>
<dbReference type="OrthoDB" id="101972at2"/>
<dbReference type="STRING" id="479435.Kfla_1493"/>
<dbReference type="InterPro" id="IPR052189">
    <property type="entry name" value="L-asp_N-monooxygenase_NS-form"/>
</dbReference>
<feature type="domain" description="FAD-dependent urate hydroxylase HpyO/Asp monooxygenase CreE-like FAD/NAD(P)-binding" evidence="1">
    <location>
        <begin position="5"/>
        <end position="150"/>
    </location>
</feature>
<dbReference type="RefSeq" id="WP_012919149.1">
    <property type="nucleotide sequence ID" value="NC_013729.1"/>
</dbReference>
<reference evidence="2 3" key="2">
    <citation type="journal article" date="2010" name="Stand. Genomic Sci.">
        <title>Complete genome sequence of Kribbella flavida type strain (IFO 14399).</title>
        <authorList>
            <person name="Pukall R."/>
            <person name="Lapidus A."/>
            <person name="Glavina Del Rio T."/>
            <person name="Copeland A."/>
            <person name="Tice H."/>
            <person name="Cheng J.-F."/>
            <person name="Lucas S."/>
            <person name="Chen F."/>
            <person name="Nolan M."/>
            <person name="LaButti K."/>
            <person name="Pati A."/>
            <person name="Ivanova N."/>
            <person name="Mavrommatis K."/>
            <person name="Mikhailova N."/>
            <person name="Pitluck S."/>
            <person name="Bruce D."/>
            <person name="Goodwin L."/>
            <person name="Land M."/>
            <person name="Hauser L."/>
            <person name="Chang Y.-J."/>
            <person name="Jeffries C.D."/>
            <person name="Chen A."/>
            <person name="Palaniappan K."/>
            <person name="Chain P."/>
            <person name="Rohde M."/>
            <person name="Goeker M."/>
            <person name="Bristow J."/>
            <person name="Eisen J.A."/>
            <person name="Markowitz V."/>
            <person name="Hugenholtz P."/>
            <person name="Kyrpides N.C."/>
            <person name="Klenk H.-P."/>
            <person name="Brettin T."/>
        </authorList>
    </citation>
    <scope>NUCLEOTIDE SEQUENCE [LARGE SCALE GENOMIC DNA]</scope>
    <source>
        <strain evidence="3">DSM 17836 / JCM 10339 / NBRC 14399</strain>
    </source>
</reference>
<gene>
    <name evidence="2" type="ordered locus">Kfla_1493</name>
</gene>